<evidence type="ECO:0000313" key="8">
    <source>
        <dbReference type="EMBL" id="KAJ8320890.1"/>
    </source>
</evidence>
<feature type="non-terminal residue" evidence="8">
    <location>
        <position position="429"/>
    </location>
</feature>
<dbReference type="InterPro" id="IPR014001">
    <property type="entry name" value="Helicase_ATP-bd"/>
</dbReference>
<evidence type="ECO:0000256" key="4">
    <source>
        <dbReference type="ARBA" id="ARBA00022806"/>
    </source>
</evidence>
<keyword evidence="4" id="KW-0347">Helicase</keyword>
<evidence type="ECO:0000256" key="3">
    <source>
        <dbReference type="ARBA" id="ARBA00022801"/>
    </source>
</evidence>
<accession>A0ABQ9FX96</accession>
<organism evidence="8 9">
    <name type="scientific">Tegillarca granosa</name>
    <name type="common">Malaysian cockle</name>
    <name type="synonym">Anadara granosa</name>
    <dbReference type="NCBI Taxonomy" id="220873"/>
    <lineage>
        <taxon>Eukaryota</taxon>
        <taxon>Metazoa</taxon>
        <taxon>Spiralia</taxon>
        <taxon>Lophotrochozoa</taxon>
        <taxon>Mollusca</taxon>
        <taxon>Bivalvia</taxon>
        <taxon>Autobranchia</taxon>
        <taxon>Pteriomorphia</taxon>
        <taxon>Arcoida</taxon>
        <taxon>Arcoidea</taxon>
        <taxon>Arcidae</taxon>
        <taxon>Tegillarca</taxon>
    </lineage>
</organism>
<feature type="domain" description="Helicase C-terminal" evidence="7">
    <location>
        <begin position="265"/>
        <end position="414"/>
    </location>
</feature>
<keyword evidence="9" id="KW-1185">Reference proteome</keyword>
<dbReference type="Proteomes" id="UP001217089">
    <property type="component" value="Unassembled WGS sequence"/>
</dbReference>
<dbReference type="InterPro" id="IPR001650">
    <property type="entry name" value="Helicase_C-like"/>
</dbReference>
<dbReference type="PANTHER" id="PTHR47958">
    <property type="entry name" value="ATP-DEPENDENT RNA HELICASE DBP3"/>
    <property type="match status" value="1"/>
</dbReference>
<gene>
    <name evidence="8" type="ORF">KUTeg_002477</name>
</gene>
<dbReference type="EMBL" id="JARBDR010000141">
    <property type="protein sequence ID" value="KAJ8320890.1"/>
    <property type="molecule type" value="Genomic_DNA"/>
</dbReference>
<dbReference type="Gene3D" id="3.40.50.300">
    <property type="entry name" value="P-loop containing nucleotide triphosphate hydrolases"/>
    <property type="match status" value="2"/>
</dbReference>
<keyword evidence="5" id="KW-0067">ATP-binding</keyword>
<evidence type="ECO:0000259" key="7">
    <source>
        <dbReference type="PROSITE" id="PS51194"/>
    </source>
</evidence>
<keyword evidence="2" id="KW-0547">Nucleotide-binding</keyword>
<dbReference type="SUPFAM" id="SSF52540">
    <property type="entry name" value="P-loop containing nucleoside triphosphate hydrolases"/>
    <property type="match status" value="1"/>
</dbReference>
<evidence type="ECO:0000256" key="5">
    <source>
        <dbReference type="ARBA" id="ARBA00022840"/>
    </source>
</evidence>
<dbReference type="SMART" id="SM00490">
    <property type="entry name" value="HELICc"/>
    <property type="match status" value="1"/>
</dbReference>
<name>A0ABQ9FX96_TEGGR</name>
<dbReference type="EC" id="3.6.4.13" evidence="1"/>
<reference evidence="8 9" key="1">
    <citation type="submission" date="2022-12" db="EMBL/GenBank/DDBJ databases">
        <title>Chromosome-level genome of Tegillarca granosa.</title>
        <authorList>
            <person name="Kim J."/>
        </authorList>
    </citation>
    <scope>NUCLEOTIDE SEQUENCE [LARGE SCALE GENOMIC DNA]</scope>
    <source>
        <strain evidence="8">Teg-2019</strain>
        <tissue evidence="8">Adductor muscle</tissue>
    </source>
</reference>
<proteinExistence type="predicted"/>
<evidence type="ECO:0000256" key="1">
    <source>
        <dbReference type="ARBA" id="ARBA00012552"/>
    </source>
</evidence>
<comment type="caution">
    <text evidence="8">The sequence shown here is derived from an EMBL/GenBank/DDBJ whole genome shotgun (WGS) entry which is preliminary data.</text>
</comment>
<evidence type="ECO:0000313" key="9">
    <source>
        <dbReference type="Proteomes" id="UP001217089"/>
    </source>
</evidence>
<protein>
    <recommendedName>
        <fullName evidence="1">RNA helicase</fullName>
        <ecNumber evidence="1">3.6.4.13</ecNumber>
    </recommendedName>
</protein>
<dbReference type="SMART" id="SM00487">
    <property type="entry name" value="DEXDc"/>
    <property type="match status" value="1"/>
</dbReference>
<dbReference type="Pfam" id="PF00271">
    <property type="entry name" value="Helicase_C"/>
    <property type="match status" value="1"/>
</dbReference>
<evidence type="ECO:0000259" key="6">
    <source>
        <dbReference type="PROSITE" id="PS51192"/>
    </source>
</evidence>
<dbReference type="Pfam" id="PF00270">
    <property type="entry name" value="DEAD"/>
    <property type="match status" value="1"/>
</dbReference>
<sequence length="429" mass="48392">MVCRNFLFHRNCQCDDVKVFITVNAFATSLITTVKTSLCDSQSYKCLTVSLKERARLADYLKLAKGGFWILQKMADLDWAAEVNQQEKSAGSKKSETTTKPDISTEEKRDIRWCLLYGPANMIAQSQSGTGKTAAFVITMLMRCDVSQPYPQCLCLAPTYELALQIGKNTEDLAKHIKGIRIGYAVRGEKIPRGEKVDYHVVIGTPGTMLDWCLKLKAIDMKKVNVFVLDEADVMIAQQGHQDSCIRIQRQLRKGCQMLLFSATYEDDVMKFAEAIIPNPVTRKTASWLAEKMTKDGHAVALLSGDLTIEQRAAVINRFRDGKEKVLITTNVTARGIDVEQVTVVVNFDLPLTHDFQPDCETYLHRIGRTGRFGKNGIAINMIDGKRSFKTLQVFEKHFVSTHNNSYINIQQIIIKIYYKITKQQISLA</sequence>
<dbReference type="PROSITE" id="PS51194">
    <property type="entry name" value="HELICASE_CTER"/>
    <property type="match status" value="1"/>
</dbReference>
<dbReference type="PROSITE" id="PS51192">
    <property type="entry name" value="HELICASE_ATP_BIND_1"/>
    <property type="match status" value="1"/>
</dbReference>
<dbReference type="InterPro" id="IPR011545">
    <property type="entry name" value="DEAD/DEAH_box_helicase_dom"/>
</dbReference>
<dbReference type="CDD" id="cd18787">
    <property type="entry name" value="SF2_C_DEAD"/>
    <property type="match status" value="1"/>
</dbReference>
<feature type="domain" description="Helicase ATP-binding" evidence="6">
    <location>
        <begin position="113"/>
        <end position="283"/>
    </location>
</feature>
<dbReference type="InterPro" id="IPR027417">
    <property type="entry name" value="P-loop_NTPase"/>
</dbReference>
<evidence type="ECO:0000256" key="2">
    <source>
        <dbReference type="ARBA" id="ARBA00022741"/>
    </source>
</evidence>
<keyword evidence="3" id="KW-0378">Hydrolase</keyword>